<evidence type="ECO:0000256" key="6">
    <source>
        <dbReference type="ARBA" id="ARBA00023136"/>
    </source>
</evidence>
<keyword evidence="6 7" id="KW-0472">Membrane</keyword>
<keyword evidence="10" id="KW-1185">Reference proteome</keyword>
<keyword evidence="4 7" id="KW-0812">Transmembrane</keyword>
<evidence type="ECO:0000259" key="8">
    <source>
        <dbReference type="Pfam" id="PF04239"/>
    </source>
</evidence>
<dbReference type="OrthoDB" id="3266405at2"/>
<dbReference type="STRING" id="1385515.GCA_000423325_01252"/>
<dbReference type="PANTHER" id="PTHR34582">
    <property type="entry name" value="UPF0702 TRANSMEMBRANE PROTEIN YCAP"/>
    <property type="match status" value="1"/>
</dbReference>
<reference evidence="9 10" key="1">
    <citation type="submission" date="2013-08" db="EMBL/GenBank/DDBJ databases">
        <title>Genomic analysis of Lysobacter defluvii.</title>
        <authorList>
            <person name="Wang Q."/>
            <person name="Wang G."/>
        </authorList>
    </citation>
    <scope>NUCLEOTIDE SEQUENCE [LARGE SCALE GENOMIC DNA]</scope>
    <source>
        <strain evidence="9 10">IMMIB APB-9</strain>
    </source>
</reference>
<gene>
    <name evidence="9" type="ORF">N791_05740</name>
</gene>
<dbReference type="Gene3D" id="3.30.240.20">
    <property type="entry name" value="bsu07140 like domains"/>
    <property type="match status" value="1"/>
</dbReference>
<accession>A0A0A0M832</accession>
<dbReference type="PANTHER" id="PTHR34582:SF6">
    <property type="entry name" value="UPF0702 TRANSMEMBRANE PROTEIN YCAP"/>
    <property type="match status" value="1"/>
</dbReference>
<feature type="domain" description="YetF C-terminal" evidence="8">
    <location>
        <begin position="88"/>
        <end position="154"/>
    </location>
</feature>
<comment type="caution">
    <text evidence="9">The sequence shown here is derived from an EMBL/GenBank/DDBJ whole genome shotgun (WGS) entry which is preliminary data.</text>
</comment>
<organism evidence="9 10">
    <name type="scientific">Lysobacter defluvii IMMIB APB-9 = DSM 18482</name>
    <dbReference type="NCBI Taxonomy" id="1385515"/>
    <lineage>
        <taxon>Bacteria</taxon>
        <taxon>Pseudomonadati</taxon>
        <taxon>Pseudomonadota</taxon>
        <taxon>Gammaproteobacteria</taxon>
        <taxon>Lysobacterales</taxon>
        <taxon>Lysobacteraceae</taxon>
        <taxon>Novilysobacter</taxon>
    </lineage>
</organism>
<evidence type="ECO:0000256" key="7">
    <source>
        <dbReference type="SAM" id="Phobius"/>
    </source>
</evidence>
<evidence type="ECO:0000256" key="1">
    <source>
        <dbReference type="ARBA" id="ARBA00004651"/>
    </source>
</evidence>
<keyword evidence="3" id="KW-1003">Cell membrane</keyword>
<evidence type="ECO:0000256" key="5">
    <source>
        <dbReference type="ARBA" id="ARBA00022989"/>
    </source>
</evidence>
<dbReference type="eggNOG" id="COG2323">
    <property type="taxonomic scope" value="Bacteria"/>
</dbReference>
<dbReference type="Proteomes" id="UP000030003">
    <property type="component" value="Unassembled WGS sequence"/>
</dbReference>
<sequence>MELEPTLTLWALLGRATVIFFAVTLVTRLLPKREIGDNSPSDLLALVIAGGLVADSMSVGSETPIDFLLLLVVVLVWGWVIDWLQYRVPWIEKLLCEAPVEIVRDGRMLRRGMRRELITEAELEGAIRRAGLVDVGDVARATVEPTGEISIVPKA</sequence>
<dbReference type="InterPro" id="IPR023090">
    <property type="entry name" value="UPF0702_alpha/beta_dom_sf"/>
</dbReference>
<comment type="similarity">
    <text evidence="2">Belongs to the UPF0702 family.</text>
</comment>
<evidence type="ECO:0000256" key="3">
    <source>
        <dbReference type="ARBA" id="ARBA00022475"/>
    </source>
</evidence>
<name>A0A0A0M832_9GAMM</name>
<dbReference type="RefSeq" id="WP_027069651.1">
    <property type="nucleotide sequence ID" value="NZ_AUHT01000006.1"/>
</dbReference>
<evidence type="ECO:0000256" key="4">
    <source>
        <dbReference type="ARBA" id="ARBA00022692"/>
    </source>
</evidence>
<dbReference type="AlphaFoldDB" id="A0A0A0M832"/>
<dbReference type="InterPro" id="IPR007353">
    <property type="entry name" value="DUF421"/>
</dbReference>
<feature type="transmembrane region" description="Helical" evidence="7">
    <location>
        <begin position="12"/>
        <end position="31"/>
    </location>
</feature>
<evidence type="ECO:0000256" key="2">
    <source>
        <dbReference type="ARBA" id="ARBA00006448"/>
    </source>
</evidence>
<dbReference type="Pfam" id="PF04239">
    <property type="entry name" value="DUF421"/>
    <property type="match status" value="1"/>
</dbReference>
<dbReference type="EMBL" id="AVBH01000025">
    <property type="protein sequence ID" value="KGO99240.1"/>
    <property type="molecule type" value="Genomic_DNA"/>
</dbReference>
<proteinExistence type="inferred from homology"/>
<keyword evidence="5 7" id="KW-1133">Transmembrane helix</keyword>
<feature type="transmembrane region" description="Helical" evidence="7">
    <location>
        <begin position="67"/>
        <end position="84"/>
    </location>
</feature>
<dbReference type="GO" id="GO:0005886">
    <property type="term" value="C:plasma membrane"/>
    <property type="evidence" value="ECO:0007669"/>
    <property type="project" value="UniProtKB-SubCell"/>
</dbReference>
<protein>
    <recommendedName>
        <fullName evidence="8">YetF C-terminal domain-containing protein</fullName>
    </recommendedName>
</protein>
<comment type="subcellular location">
    <subcellularLocation>
        <location evidence="1">Cell membrane</location>
        <topology evidence="1">Multi-pass membrane protein</topology>
    </subcellularLocation>
</comment>
<evidence type="ECO:0000313" key="9">
    <source>
        <dbReference type="EMBL" id="KGO99240.1"/>
    </source>
</evidence>
<evidence type="ECO:0000313" key="10">
    <source>
        <dbReference type="Proteomes" id="UP000030003"/>
    </source>
</evidence>